<gene>
    <name evidence="3" type="ORF">BDW02DRAFT_512614</name>
</gene>
<name>A0A6A5JWI4_9PLEO</name>
<sequence length="513" mass="57736">MTGDLISLSDDEAISPSHAMSANRPNTGHHDSFSDLARMMKAKKPYTPIAPPIPLSLPLPLTSTQNGTRFSSRSMAAGSILSPRAVPFEAPVAAYLQKQERLLPLKTSPPRVPEYRKQNMAPLEPLYEANLISGLESPARIGPTSPPTPVESFETLPASLSAPEPIVRSTTPFRDGMTKALDALSKQKRELEMSLAKRKSQEHHVDVQLDKLRYQNEANKGQKAFMGRVLAQKEMEIQKQQLEIDELARKLEEAESKLKQLGAVAGELDYLRKVKASADNAHEQSLQDLAASKDRELEAVRDTIQALEQSVEQVTRERDTALSIQANPGHHINRVEDLTDTLAKREQMVNSLRHQLLDEKIRVNQLEDKVDILEEQSCKKDMDDLKSKLREKTSMCDRQRNQLKMTEAHLKVSQERLLRTGNHAELLQGGAHLVKPNEQSKLPKAVYSCSECYAKNFQCDDEARCRSCKDANTVCARWRCSLKHRLGDCHLAPCKFPHDSQGWLVLETERPQW</sequence>
<dbReference type="AlphaFoldDB" id="A0A6A5JWI4"/>
<feature type="coiled-coil region" evidence="1">
    <location>
        <begin position="290"/>
        <end position="402"/>
    </location>
</feature>
<evidence type="ECO:0000256" key="2">
    <source>
        <dbReference type="SAM" id="MobiDB-lite"/>
    </source>
</evidence>
<evidence type="ECO:0000313" key="4">
    <source>
        <dbReference type="Proteomes" id="UP000800040"/>
    </source>
</evidence>
<protein>
    <submittedName>
        <fullName evidence="3">Uncharacterized protein</fullName>
    </submittedName>
</protein>
<dbReference type="OrthoDB" id="3777260at2759"/>
<accession>A0A6A5JWI4</accession>
<evidence type="ECO:0000313" key="3">
    <source>
        <dbReference type="EMBL" id="KAF1828309.1"/>
    </source>
</evidence>
<organism evidence="3 4">
    <name type="scientific">Decorospora gaudefroyi</name>
    <dbReference type="NCBI Taxonomy" id="184978"/>
    <lineage>
        <taxon>Eukaryota</taxon>
        <taxon>Fungi</taxon>
        <taxon>Dikarya</taxon>
        <taxon>Ascomycota</taxon>
        <taxon>Pezizomycotina</taxon>
        <taxon>Dothideomycetes</taxon>
        <taxon>Pleosporomycetidae</taxon>
        <taxon>Pleosporales</taxon>
        <taxon>Pleosporineae</taxon>
        <taxon>Pleosporaceae</taxon>
        <taxon>Decorospora</taxon>
    </lineage>
</organism>
<feature type="coiled-coil region" evidence="1">
    <location>
        <begin position="230"/>
        <end position="264"/>
    </location>
</feature>
<evidence type="ECO:0000256" key="1">
    <source>
        <dbReference type="SAM" id="Coils"/>
    </source>
</evidence>
<proteinExistence type="predicted"/>
<feature type="coiled-coil region" evidence="1">
    <location>
        <begin position="174"/>
        <end position="201"/>
    </location>
</feature>
<feature type="region of interest" description="Disordered" evidence="2">
    <location>
        <begin position="1"/>
        <end position="34"/>
    </location>
</feature>
<keyword evidence="4" id="KW-1185">Reference proteome</keyword>
<dbReference type="Proteomes" id="UP000800040">
    <property type="component" value="Unassembled WGS sequence"/>
</dbReference>
<keyword evidence="1" id="KW-0175">Coiled coil</keyword>
<dbReference type="EMBL" id="ML975573">
    <property type="protein sequence ID" value="KAF1828309.1"/>
    <property type="molecule type" value="Genomic_DNA"/>
</dbReference>
<reference evidence="3" key="1">
    <citation type="submission" date="2020-01" db="EMBL/GenBank/DDBJ databases">
        <authorList>
            <consortium name="DOE Joint Genome Institute"/>
            <person name="Haridas S."/>
            <person name="Albert R."/>
            <person name="Binder M."/>
            <person name="Bloem J."/>
            <person name="Labutti K."/>
            <person name="Salamov A."/>
            <person name="Andreopoulos B."/>
            <person name="Baker S.E."/>
            <person name="Barry K."/>
            <person name="Bills G."/>
            <person name="Bluhm B.H."/>
            <person name="Cannon C."/>
            <person name="Castanera R."/>
            <person name="Culley D.E."/>
            <person name="Daum C."/>
            <person name="Ezra D."/>
            <person name="Gonzalez J.B."/>
            <person name="Henrissat B."/>
            <person name="Kuo A."/>
            <person name="Liang C."/>
            <person name="Lipzen A."/>
            <person name="Lutzoni F."/>
            <person name="Magnuson J."/>
            <person name="Mondo S."/>
            <person name="Nolan M."/>
            <person name="Ohm R."/>
            <person name="Pangilinan J."/>
            <person name="Park H.-J."/>
            <person name="Ramirez L."/>
            <person name="Alfaro M."/>
            <person name="Sun H."/>
            <person name="Tritt A."/>
            <person name="Yoshinaga Y."/>
            <person name="Zwiers L.-H."/>
            <person name="Turgeon B.G."/>
            <person name="Goodwin S.B."/>
            <person name="Spatafora J.W."/>
            <person name="Crous P.W."/>
            <person name="Grigoriev I.V."/>
        </authorList>
    </citation>
    <scope>NUCLEOTIDE SEQUENCE</scope>
    <source>
        <strain evidence="3">P77</strain>
    </source>
</reference>